<dbReference type="Gene3D" id="3.30.2130.10">
    <property type="entry name" value="VC0802-like"/>
    <property type="match status" value="1"/>
</dbReference>
<dbReference type="SUPFAM" id="SSF55021">
    <property type="entry name" value="ACT-like"/>
    <property type="match status" value="1"/>
</dbReference>
<evidence type="ECO:0000259" key="5">
    <source>
        <dbReference type="Pfam" id="PF22468"/>
    </source>
</evidence>
<dbReference type="GO" id="GO:0005524">
    <property type="term" value="F:ATP binding"/>
    <property type="evidence" value="ECO:0007669"/>
    <property type="project" value="UniProtKB-KW"/>
</dbReference>
<reference evidence="6" key="1">
    <citation type="submission" date="2019-08" db="EMBL/GenBank/DDBJ databases">
        <authorList>
            <person name="Kucharzyk K."/>
            <person name="Murdoch R.W."/>
            <person name="Higgins S."/>
            <person name="Loffler F."/>
        </authorList>
    </citation>
    <scope>NUCLEOTIDE SEQUENCE</scope>
</reference>
<evidence type="ECO:0000256" key="2">
    <source>
        <dbReference type="ARBA" id="ARBA00022741"/>
    </source>
</evidence>
<dbReference type="EMBL" id="VSSQ01027189">
    <property type="protein sequence ID" value="MPM76297.1"/>
    <property type="molecule type" value="Genomic_DNA"/>
</dbReference>
<sequence>MFNILAEAGINIEMIASTALSITCVVGSARADDAVRELHDHFIDEVAF</sequence>
<keyword evidence="3" id="KW-0418">Kinase</keyword>
<evidence type="ECO:0000256" key="4">
    <source>
        <dbReference type="ARBA" id="ARBA00022840"/>
    </source>
</evidence>
<organism evidence="6">
    <name type="scientific">bioreactor metagenome</name>
    <dbReference type="NCBI Taxonomy" id="1076179"/>
    <lineage>
        <taxon>unclassified sequences</taxon>
        <taxon>metagenomes</taxon>
        <taxon>ecological metagenomes</taxon>
    </lineage>
</organism>
<comment type="caution">
    <text evidence="6">The sequence shown here is derived from an EMBL/GenBank/DDBJ whole genome shotgun (WGS) entry which is preliminary data.</text>
</comment>
<proteinExistence type="predicted"/>
<dbReference type="InterPro" id="IPR045865">
    <property type="entry name" value="ACT-like_dom_sf"/>
</dbReference>
<keyword evidence="3" id="KW-0808">Transferase</keyword>
<keyword evidence="4" id="KW-0067">ATP-binding</keyword>
<dbReference type="EC" id="2.7.2.4" evidence="1"/>
<evidence type="ECO:0000313" key="6">
    <source>
        <dbReference type="EMBL" id="MPM76297.1"/>
    </source>
</evidence>
<protein>
    <recommendedName>
        <fullName evidence="1">aspartate kinase</fullName>
        <ecNumber evidence="1">2.7.2.4</ecNumber>
    </recommendedName>
</protein>
<dbReference type="InterPro" id="IPR054352">
    <property type="entry name" value="ACT_Aspartokinase"/>
</dbReference>
<dbReference type="GO" id="GO:0004072">
    <property type="term" value="F:aspartate kinase activity"/>
    <property type="evidence" value="ECO:0007669"/>
    <property type="project" value="UniProtKB-EC"/>
</dbReference>
<gene>
    <name evidence="6" type="ORF">SDC9_123295</name>
</gene>
<keyword evidence="2" id="KW-0547">Nucleotide-binding</keyword>
<evidence type="ECO:0000256" key="1">
    <source>
        <dbReference type="ARBA" id="ARBA00013059"/>
    </source>
</evidence>
<dbReference type="Pfam" id="PF22468">
    <property type="entry name" value="ACT_9"/>
    <property type="match status" value="1"/>
</dbReference>
<accession>A0A645CH78</accession>
<name>A0A645CH78_9ZZZZ</name>
<evidence type="ECO:0000256" key="3">
    <source>
        <dbReference type="ARBA" id="ARBA00022777"/>
    </source>
</evidence>
<feature type="domain" description="Aspartokinase ACT" evidence="5">
    <location>
        <begin position="1"/>
        <end position="42"/>
    </location>
</feature>
<dbReference type="AlphaFoldDB" id="A0A645CH78"/>